<evidence type="ECO:0000256" key="5">
    <source>
        <dbReference type="ARBA" id="ARBA00023125"/>
    </source>
</evidence>
<feature type="binding site" evidence="7">
    <location>
        <position position="144"/>
    </location>
    <ligand>
        <name>Zn(2+)</name>
        <dbReference type="ChEBI" id="CHEBI:29105"/>
    </ligand>
</feature>
<feature type="binding site" evidence="7">
    <location>
        <position position="141"/>
    </location>
    <ligand>
        <name>Zn(2+)</name>
        <dbReference type="ChEBI" id="CHEBI:29105"/>
    </ligand>
</feature>
<dbReference type="GO" id="GO:0045892">
    <property type="term" value="P:negative regulation of DNA-templated transcription"/>
    <property type="evidence" value="ECO:0007669"/>
    <property type="project" value="TreeGrafter"/>
</dbReference>
<dbReference type="SUPFAM" id="SSF46785">
    <property type="entry name" value="Winged helix' DNA-binding domain"/>
    <property type="match status" value="1"/>
</dbReference>
<keyword evidence="2" id="KW-0678">Repressor</keyword>
<protein>
    <submittedName>
        <fullName evidence="8">Transcriptional repressor</fullName>
    </submittedName>
</protein>
<dbReference type="RefSeq" id="WP_126384656.1">
    <property type="nucleotide sequence ID" value="NZ_RXYK01000009.1"/>
</dbReference>
<name>A0A432AUP2_CHLPH</name>
<keyword evidence="3 7" id="KW-0862">Zinc</keyword>
<feature type="binding site" evidence="7">
    <location>
        <position position="100"/>
    </location>
    <ligand>
        <name>Zn(2+)</name>
        <dbReference type="ChEBI" id="CHEBI:29105"/>
    </ligand>
</feature>
<keyword evidence="7" id="KW-0479">Metal-binding</keyword>
<proteinExistence type="inferred from homology"/>
<dbReference type="InterPro" id="IPR036390">
    <property type="entry name" value="WH_DNA-bd_sf"/>
</dbReference>
<dbReference type="GO" id="GO:0008270">
    <property type="term" value="F:zinc ion binding"/>
    <property type="evidence" value="ECO:0007669"/>
    <property type="project" value="TreeGrafter"/>
</dbReference>
<keyword evidence="5" id="KW-0238">DNA-binding</keyword>
<dbReference type="InterPro" id="IPR043135">
    <property type="entry name" value="Fur_C"/>
</dbReference>
<dbReference type="Gene3D" id="3.30.1490.190">
    <property type="match status" value="1"/>
</dbReference>
<gene>
    <name evidence="8" type="ORF">EKD02_06755</name>
</gene>
<comment type="cofactor">
    <cofactor evidence="7">
        <name>Zn(2+)</name>
        <dbReference type="ChEBI" id="CHEBI:29105"/>
    </cofactor>
    <text evidence="7">Binds 1 zinc ion per subunit.</text>
</comment>
<dbReference type="Pfam" id="PF01475">
    <property type="entry name" value="FUR"/>
    <property type="match status" value="1"/>
</dbReference>
<comment type="similarity">
    <text evidence="1">Belongs to the Fur family.</text>
</comment>
<comment type="caution">
    <text evidence="8">The sequence shown here is derived from an EMBL/GenBank/DDBJ whole genome shotgun (WGS) entry which is preliminary data.</text>
</comment>
<dbReference type="InterPro" id="IPR036388">
    <property type="entry name" value="WH-like_DNA-bd_sf"/>
</dbReference>
<dbReference type="GO" id="GO:1900376">
    <property type="term" value="P:regulation of secondary metabolite biosynthetic process"/>
    <property type="evidence" value="ECO:0007669"/>
    <property type="project" value="TreeGrafter"/>
</dbReference>
<evidence type="ECO:0000256" key="3">
    <source>
        <dbReference type="ARBA" id="ARBA00022833"/>
    </source>
</evidence>
<keyword evidence="6" id="KW-0804">Transcription</keyword>
<reference evidence="8 9" key="1">
    <citation type="submission" date="2018-12" db="EMBL/GenBank/DDBJ databases">
        <authorList>
            <person name="Lunina O.N."/>
            <person name="Grouzdev D.S."/>
            <person name="Gorlenko V.M."/>
            <person name="Savvichev A.S."/>
        </authorList>
    </citation>
    <scope>NUCLEOTIDE SEQUENCE [LARGE SCALE GENOMIC DNA]</scope>
    <source>
        <strain evidence="8 9">BrKhr-17</strain>
    </source>
</reference>
<dbReference type="Proteomes" id="UP000279908">
    <property type="component" value="Unassembled WGS sequence"/>
</dbReference>
<evidence type="ECO:0000256" key="4">
    <source>
        <dbReference type="ARBA" id="ARBA00023015"/>
    </source>
</evidence>
<dbReference type="InterPro" id="IPR002481">
    <property type="entry name" value="FUR"/>
</dbReference>
<dbReference type="EMBL" id="RXYK01000009">
    <property type="protein sequence ID" value="RTY37528.1"/>
    <property type="molecule type" value="Genomic_DNA"/>
</dbReference>
<evidence type="ECO:0000313" key="8">
    <source>
        <dbReference type="EMBL" id="RTY37528.1"/>
    </source>
</evidence>
<dbReference type="PANTHER" id="PTHR33202">
    <property type="entry name" value="ZINC UPTAKE REGULATION PROTEIN"/>
    <property type="match status" value="1"/>
</dbReference>
<evidence type="ECO:0000256" key="6">
    <source>
        <dbReference type="ARBA" id="ARBA00023163"/>
    </source>
</evidence>
<dbReference type="GO" id="GO:0000976">
    <property type="term" value="F:transcription cis-regulatory region binding"/>
    <property type="evidence" value="ECO:0007669"/>
    <property type="project" value="TreeGrafter"/>
</dbReference>
<evidence type="ECO:0000256" key="7">
    <source>
        <dbReference type="PIRSR" id="PIRSR602481-1"/>
    </source>
</evidence>
<dbReference type="GO" id="GO:0003700">
    <property type="term" value="F:DNA-binding transcription factor activity"/>
    <property type="evidence" value="ECO:0007669"/>
    <property type="project" value="InterPro"/>
</dbReference>
<dbReference type="CDD" id="cd07153">
    <property type="entry name" value="Fur_like"/>
    <property type="match status" value="1"/>
</dbReference>
<feature type="binding site" evidence="7">
    <location>
        <position position="103"/>
    </location>
    <ligand>
        <name>Zn(2+)</name>
        <dbReference type="ChEBI" id="CHEBI:29105"/>
    </ligand>
</feature>
<evidence type="ECO:0000256" key="2">
    <source>
        <dbReference type="ARBA" id="ARBA00022491"/>
    </source>
</evidence>
<accession>A0A432AUP2</accession>
<sequence>MENKPAVLQTEQFMKRCRENHLKVTPQRLAIYHALAGNREHPSAERIYRNIVRTNPTISFDTVNRTLLTFAEIGVIDTVESHSGVRRFDMDLKPHHHLHCVQCGGITDFSDKTLDAIPLPEAVNNSQFKVLGKRVIISGICEACRKSARKE</sequence>
<dbReference type="AlphaFoldDB" id="A0A432AUP2"/>
<organism evidence="8 9">
    <name type="scientific">Chlorobium phaeovibrioides</name>
    <dbReference type="NCBI Taxonomy" id="1094"/>
    <lineage>
        <taxon>Bacteria</taxon>
        <taxon>Pseudomonadati</taxon>
        <taxon>Chlorobiota</taxon>
        <taxon>Chlorobiia</taxon>
        <taxon>Chlorobiales</taxon>
        <taxon>Chlorobiaceae</taxon>
        <taxon>Chlorobium/Pelodictyon group</taxon>
        <taxon>Chlorobium</taxon>
    </lineage>
</organism>
<dbReference type="Gene3D" id="1.10.10.10">
    <property type="entry name" value="Winged helix-like DNA-binding domain superfamily/Winged helix DNA-binding domain"/>
    <property type="match status" value="1"/>
</dbReference>
<evidence type="ECO:0000256" key="1">
    <source>
        <dbReference type="ARBA" id="ARBA00007957"/>
    </source>
</evidence>
<dbReference type="PANTHER" id="PTHR33202:SF8">
    <property type="entry name" value="PEROXIDE-RESPONSIVE REPRESSOR PERR"/>
    <property type="match status" value="1"/>
</dbReference>
<evidence type="ECO:0000313" key="9">
    <source>
        <dbReference type="Proteomes" id="UP000279908"/>
    </source>
</evidence>
<keyword evidence="4" id="KW-0805">Transcription regulation</keyword>